<proteinExistence type="predicted"/>
<accession>D7BDU0</accession>
<dbReference type="Pfam" id="PF06048">
    <property type="entry name" value="DUF927"/>
    <property type="match status" value="1"/>
</dbReference>
<dbReference type="Proteomes" id="UP000001916">
    <property type="component" value="Chromosome"/>
</dbReference>
<keyword evidence="3" id="KW-1185">Reference proteome</keyword>
<dbReference type="AlphaFoldDB" id="D7BDU0"/>
<reference evidence="2 3" key="1">
    <citation type="journal article" date="2010" name="Stand. Genomic Sci.">
        <title>Complete genome sequence of Meiothermus silvanus type strain (VI-R2).</title>
        <authorList>
            <person name="Sikorski J."/>
            <person name="Tindall B.J."/>
            <person name="Lowry S."/>
            <person name="Lucas S."/>
            <person name="Nolan M."/>
            <person name="Copeland A."/>
            <person name="Glavina Del Rio T."/>
            <person name="Tice H."/>
            <person name="Cheng J.F."/>
            <person name="Han C."/>
            <person name="Pitluck S."/>
            <person name="Liolios K."/>
            <person name="Ivanova N."/>
            <person name="Mavromatis K."/>
            <person name="Mikhailova N."/>
            <person name="Pati A."/>
            <person name="Goodwin L."/>
            <person name="Chen A."/>
            <person name="Palaniappan K."/>
            <person name="Land M."/>
            <person name="Hauser L."/>
            <person name="Chang Y.J."/>
            <person name="Jeffries C.D."/>
            <person name="Rohde M."/>
            <person name="Goker M."/>
            <person name="Woyke T."/>
            <person name="Bristow J."/>
            <person name="Eisen J.A."/>
            <person name="Markowitz V."/>
            <person name="Hugenholtz P."/>
            <person name="Kyrpides N.C."/>
            <person name="Klenk H.P."/>
            <person name="Lapidus A."/>
        </authorList>
    </citation>
    <scope>NUCLEOTIDE SEQUENCE [LARGE SCALE GENOMIC DNA]</scope>
    <source>
        <strain evidence="3">ATCC 700542 / DSM 9946 / VI-R2</strain>
    </source>
</reference>
<name>D7BDU0_ALLS1</name>
<evidence type="ECO:0000313" key="3">
    <source>
        <dbReference type="Proteomes" id="UP000001916"/>
    </source>
</evidence>
<evidence type="ECO:0000313" key="2">
    <source>
        <dbReference type="EMBL" id="ADH63091.1"/>
    </source>
</evidence>
<dbReference type="InterPro" id="IPR009270">
    <property type="entry name" value="DUF927"/>
</dbReference>
<sequence>MTGILTPPTTYAFFQHLRLPEERGFLEFRALPSKKQSWQEWPPPENFDGLYEFPREEIYFGVLLRDTRKGNAAHVRRGSVAWLELDLAGSLYLPDWDKKSVKQAPPEILRRSAEQLWADLELEARELGLPPLAAVYSGQGLHVYWGLDTPQEGKWLEGLNKSLIKLFRSYNPEESAFDRARILRVPGTCHSKNPQRPLPVELLYLGDERLPRERLEAILQVEDPPALPPSLERAMRAGLSPWEPSEHDLRLLVEHWHVGERNQKAMAFGGWCASHGVPEKVALDLVERICREAGDEEPANRRSAVANSYRRYQQGLSILGFSSLRKLVPGLEGKGRVSLGMLSASESEALEGAVPGESLSLPPEYRLDEAGRLVKVEVRSTRWGIVEDIELLAPRPIGVREVYTDLATGEKHLRLFWPDLDGTVVERLVPMGEAMTRQGLLRLAAQGLPVDEPNAAQLSRFLQMYLSHNRWALPHRRVTSHLGWQGKTFILPGGDVEVLEVDSEPWRPRGNLEGWLEGLRALLSWGVTPALIAAALSATAPLVRGARLVKNPILALSTTSHSGKTTAVYFALSIWGSPEYNETLYLEDATVNGLMGRMMARQDLPLGLDDLQRYDDRKVGELVHLLSGGAEKARLKRDGSERPARRWRGVALLTGEVSALRETLGSGAVNRMVELDDYPLGVGKGPEGAERSRILREAAQHWGQARTPLVELYADLNVREVIDALGRLALEAGAPADMTDLCGLVGLGVQILQVLGGWEGESQDEAAVTYLARNLVELRERHGSLAGRAMEALRDFLRSYAGAGDQPTDEIRVREELQAFYKGGSWFINPNGQEVERVMRRYGGLEVHLPEWARAGWIEVEQVEGKRRYKPLVRYKGERYRWVAVPLLDHAEDADDC</sequence>
<dbReference type="STRING" id="526227.Mesil_1193"/>
<dbReference type="RefSeq" id="WP_013157668.1">
    <property type="nucleotide sequence ID" value="NC_014212.1"/>
</dbReference>
<organism evidence="2 3">
    <name type="scientific">Allomeiothermus silvanus (strain ATCC 700542 / DSM 9946 / NBRC 106475 / NCIMB 13440 / VI-R2)</name>
    <name type="common">Thermus silvanus</name>
    <dbReference type="NCBI Taxonomy" id="526227"/>
    <lineage>
        <taxon>Bacteria</taxon>
        <taxon>Thermotogati</taxon>
        <taxon>Deinococcota</taxon>
        <taxon>Deinococci</taxon>
        <taxon>Thermales</taxon>
        <taxon>Thermaceae</taxon>
        <taxon>Allomeiothermus</taxon>
    </lineage>
</organism>
<dbReference type="eggNOG" id="COG5519">
    <property type="taxonomic scope" value="Bacteria"/>
</dbReference>
<gene>
    <name evidence="2" type="ordered locus">Mesil_1193</name>
</gene>
<feature type="domain" description="DUF927" evidence="1">
    <location>
        <begin position="390"/>
        <end position="645"/>
    </location>
</feature>
<dbReference type="OrthoDB" id="52569at2"/>
<protein>
    <recommendedName>
        <fullName evidence="1">DUF927 domain-containing protein</fullName>
    </recommendedName>
</protein>
<evidence type="ECO:0000259" key="1">
    <source>
        <dbReference type="Pfam" id="PF06048"/>
    </source>
</evidence>
<dbReference type="HOGENOM" id="CLU_322582_0_0_0"/>
<dbReference type="KEGG" id="msv:Mesil_1193"/>
<dbReference type="EMBL" id="CP002042">
    <property type="protein sequence ID" value="ADH63091.1"/>
    <property type="molecule type" value="Genomic_DNA"/>
</dbReference>